<protein>
    <submittedName>
        <fullName evidence="3">Tripartite tricarboxylate transporter substrate binding protein</fullName>
    </submittedName>
</protein>
<dbReference type="PANTHER" id="PTHR42928">
    <property type="entry name" value="TRICARBOXYLATE-BINDING PROTEIN"/>
    <property type="match status" value="1"/>
</dbReference>
<name>A0ABS5QIE8_9PROT</name>
<dbReference type="PANTHER" id="PTHR42928:SF5">
    <property type="entry name" value="BLR1237 PROTEIN"/>
    <property type="match status" value="1"/>
</dbReference>
<feature type="signal peptide" evidence="2">
    <location>
        <begin position="1"/>
        <end position="24"/>
    </location>
</feature>
<dbReference type="InterPro" id="IPR042100">
    <property type="entry name" value="Bug_dom1"/>
</dbReference>
<evidence type="ECO:0000313" key="3">
    <source>
        <dbReference type="EMBL" id="MBS7813128.1"/>
    </source>
</evidence>
<evidence type="ECO:0000256" key="2">
    <source>
        <dbReference type="SAM" id="SignalP"/>
    </source>
</evidence>
<dbReference type="SUPFAM" id="SSF53850">
    <property type="entry name" value="Periplasmic binding protein-like II"/>
    <property type="match status" value="1"/>
</dbReference>
<dbReference type="CDD" id="cd13578">
    <property type="entry name" value="PBP2_Bug27"/>
    <property type="match status" value="1"/>
</dbReference>
<dbReference type="PIRSF" id="PIRSF017082">
    <property type="entry name" value="YflP"/>
    <property type="match status" value="1"/>
</dbReference>
<proteinExistence type="inferred from homology"/>
<dbReference type="InterPro" id="IPR005064">
    <property type="entry name" value="BUG"/>
</dbReference>
<dbReference type="RefSeq" id="WP_213671826.1">
    <property type="nucleotide sequence ID" value="NZ_JAHCDA010000004.1"/>
</dbReference>
<evidence type="ECO:0000256" key="1">
    <source>
        <dbReference type="ARBA" id="ARBA00006987"/>
    </source>
</evidence>
<accession>A0ABS5QIE8</accession>
<evidence type="ECO:0000313" key="4">
    <source>
        <dbReference type="Proteomes" id="UP000766336"/>
    </source>
</evidence>
<sequence>MRLHSFVYALAAACALVLPFKASAQYPDHPLRLVVPYPPGATNDLLGRAFAEQLSREFGQPVIVENRGGAGTAIGAQAVATARPDGYTMLLGTGTTFVLNPSLQRNLPYDPVRDFTMVSIMAEVPVVFVVNTQFPARSLAELVSYARSHPGRVNFSSSGIATSLHLAGEMFAKAAGIQLVHVPYPGSAAAMLSVIGGDVQMMSEVISGAVPNIQAGRVVPLAVTSEARVSVLPDVPTVAESGFPDFQALGWYGLALPRATPAPVVGRLREATNRILAQGELRARFEPTGLLLLPPREGAAVDAYMDRDRERWVPLVRALNLSME</sequence>
<dbReference type="Proteomes" id="UP000766336">
    <property type="component" value="Unassembled WGS sequence"/>
</dbReference>
<feature type="chain" id="PRO_5045246147" evidence="2">
    <location>
        <begin position="25"/>
        <end position="324"/>
    </location>
</feature>
<dbReference type="Gene3D" id="3.40.190.150">
    <property type="entry name" value="Bordetella uptake gene, domain 1"/>
    <property type="match status" value="1"/>
</dbReference>
<dbReference type="Pfam" id="PF03401">
    <property type="entry name" value="TctC"/>
    <property type="match status" value="1"/>
</dbReference>
<comment type="similarity">
    <text evidence="1">Belongs to the UPF0065 (bug) family.</text>
</comment>
<reference evidence="3 4" key="1">
    <citation type="submission" date="2021-05" db="EMBL/GenBank/DDBJ databases">
        <title>Roseococcus sp. XZZS9, whole genome shotgun sequencing project.</title>
        <authorList>
            <person name="Zhao G."/>
            <person name="Shen L."/>
        </authorList>
    </citation>
    <scope>NUCLEOTIDE SEQUENCE [LARGE SCALE GENOMIC DNA]</scope>
    <source>
        <strain evidence="3 4">XZZS9</strain>
    </source>
</reference>
<keyword evidence="4" id="KW-1185">Reference proteome</keyword>
<organism evidence="3 4">
    <name type="scientific">Roseococcus pinisoli</name>
    <dbReference type="NCBI Taxonomy" id="2835040"/>
    <lineage>
        <taxon>Bacteria</taxon>
        <taxon>Pseudomonadati</taxon>
        <taxon>Pseudomonadota</taxon>
        <taxon>Alphaproteobacteria</taxon>
        <taxon>Acetobacterales</taxon>
        <taxon>Roseomonadaceae</taxon>
        <taxon>Roseococcus</taxon>
    </lineage>
</organism>
<dbReference type="Gene3D" id="3.40.190.10">
    <property type="entry name" value="Periplasmic binding protein-like II"/>
    <property type="match status" value="1"/>
</dbReference>
<dbReference type="EMBL" id="JAHCDA010000004">
    <property type="protein sequence ID" value="MBS7813128.1"/>
    <property type="molecule type" value="Genomic_DNA"/>
</dbReference>
<comment type="caution">
    <text evidence="3">The sequence shown here is derived from an EMBL/GenBank/DDBJ whole genome shotgun (WGS) entry which is preliminary data.</text>
</comment>
<keyword evidence="2" id="KW-0732">Signal</keyword>
<gene>
    <name evidence="3" type="ORF">KHU32_19440</name>
</gene>